<dbReference type="Proteomes" id="UP001189429">
    <property type="component" value="Unassembled WGS sequence"/>
</dbReference>
<dbReference type="InterPro" id="IPR050964">
    <property type="entry name" value="Striated_Muscle_Regulatory"/>
</dbReference>
<gene>
    <name evidence="4" type="ORF">PCOR1329_LOCUS31658</name>
</gene>
<evidence type="ECO:0000313" key="4">
    <source>
        <dbReference type="EMBL" id="CAK0834177.1"/>
    </source>
</evidence>
<dbReference type="InterPro" id="IPR013783">
    <property type="entry name" value="Ig-like_fold"/>
</dbReference>
<dbReference type="SMART" id="SM00060">
    <property type="entry name" value="FN3"/>
    <property type="match status" value="2"/>
</dbReference>
<keyword evidence="5" id="KW-1185">Reference proteome</keyword>
<dbReference type="InterPro" id="IPR003961">
    <property type="entry name" value="FN3_dom"/>
</dbReference>
<dbReference type="CDD" id="cd00063">
    <property type="entry name" value="FN3"/>
    <property type="match status" value="1"/>
</dbReference>
<dbReference type="Gene3D" id="2.60.40.10">
    <property type="entry name" value="Immunoglobulins"/>
    <property type="match status" value="2"/>
</dbReference>
<evidence type="ECO:0000256" key="2">
    <source>
        <dbReference type="SAM" id="MobiDB-lite"/>
    </source>
</evidence>
<dbReference type="EMBL" id="CAUYUJ010012558">
    <property type="protein sequence ID" value="CAK0834177.1"/>
    <property type="molecule type" value="Genomic_DNA"/>
</dbReference>
<organism evidence="4 5">
    <name type="scientific">Prorocentrum cordatum</name>
    <dbReference type="NCBI Taxonomy" id="2364126"/>
    <lineage>
        <taxon>Eukaryota</taxon>
        <taxon>Sar</taxon>
        <taxon>Alveolata</taxon>
        <taxon>Dinophyceae</taxon>
        <taxon>Prorocentrales</taxon>
        <taxon>Prorocentraceae</taxon>
        <taxon>Prorocentrum</taxon>
    </lineage>
</organism>
<dbReference type="PANTHER" id="PTHR13817:SF73">
    <property type="entry name" value="FIBRONECTIN TYPE-III DOMAIN-CONTAINING PROTEIN"/>
    <property type="match status" value="1"/>
</dbReference>
<feature type="domain" description="Fibronectin type-III" evidence="3">
    <location>
        <begin position="221"/>
        <end position="323"/>
    </location>
</feature>
<feature type="compositionally biased region" description="Low complexity" evidence="2">
    <location>
        <begin position="10"/>
        <end position="29"/>
    </location>
</feature>
<keyword evidence="1" id="KW-0677">Repeat</keyword>
<protein>
    <recommendedName>
        <fullName evidence="3">Fibronectin type-III domain-containing protein</fullName>
    </recommendedName>
</protein>
<proteinExistence type="predicted"/>
<dbReference type="InterPro" id="IPR036116">
    <property type="entry name" value="FN3_sf"/>
</dbReference>
<dbReference type="Pfam" id="PF00041">
    <property type="entry name" value="fn3"/>
    <property type="match status" value="1"/>
</dbReference>
<evidence type="ECO:0000259" key="3">
    <source>
        <dbReference type="PROSITE" id="PS50853"/>
    </source>
</evidence>
<feature type="region of interest" description="Disordered" evidence="2">
    <location>
        <begin position="1"/>
        <end position="53"/>
    </location>
</feature>
<dbReference type="PROSITE" id="PS50853">
    <property type="entry name" value="FN3"/>
    <property type="match status" value="2"/>
</dbReference>
<evidence type="ECO:0000313" key="5">
    <source>
        <dbReference type="Proteomes" id="UP001189429"/>
    </source>
</evidence>
<sequence>GALPSEWMLAGGAPDAAVPADPVAAPDAGLRSEPAPAPQAAGAPKPPSWEMPERRPHTLEVELDELELLPAAPNLAPSWYEGLRYYVSLHPTSEQYEDVPAPREAPRATADGSHLVSQMQPPRSPEVQVEGPAAGACPVVRFGESLVLRLEQFESGLVAYVWARKASVLGETFTLVGRATAPLHRFDLQRRPAAWQVLSPVGGSPVALLRLKYAICTTPGAVGRPAVADAQQTELRIRWAAPEKDHGAPVVGYRLAIAMPRAGPNEAPEWLTLCECTKSLKPVYVITNLTGNTTYAVSIQAVNKVGAGDPCEFQVSTAPVPPGPPGRPRIEEVRDGCFSVAWRPAQCDGGCPIIAYKVRMRKILGATRWNPFGPGESQASWSDMGTVATGHPNKRGDQVVSTWIGPLEPCACEYRFQVVALSRAGEGVGSELSEPQYT</sequence>
<feature type="domain" description="Fibronectin type-III" evidence="3">
    <location>
        <begin position="324"/>
        <end position="438"/>
    </location>
</feature>
<comment type="caution">
    <text evidence="4">The sequence shown here is derived from an EMBL/GenBank/DDBJ whole genome shotgun (WGS) entry which is preliminary data.</text>
</comment>
<accession>A0ABN9SQN9</accession>
<evidence type="ECO:0000256" key="1">
    <source>
        <dbReference type="ARBA" id="ARBA00022737"/>
    </source>
</evidence>
<feature type="region of interest" description="Disordered" evidence="2">
    <location>
        <begin position="101"/>
        <end position="130"/>
    </location>
</feature>
<feature type="non-terminal residue" evidence="4">
    <location>
        <position position="1"/>
    </location>
</feature>
<reference evidence="4" key="1">
    <citation type="submission" date="2023-10" db="EMBL/GenBank/DDBJ databases">
        <authorList>
            <person name="Chen Y."/>
            <person name="Shah S."/>
            <person name="Dougan E. K."/>
            <person name="Thang M."/>
            <person name="Chan C."/>
        </authorList>
    </citation>
    <scope>NUCLEOTIDE SEQUENCE [LARGE SCALE GENOMIC DNA]</scope>
</reference>
<dbReference type="PANTHER" id="PTHR13817">
    <property type="entry name" value="TITIN"/>
    <property type="match status" value="1"/>
</dbReference>
<name>A0ABN9SQN9_9DINO</name>
<dbReference type="SUPFAM" id="SSF49265">
    <property type="entry name" value="Fibronectin type III"/>
    <property type="match status" value="1"/>
</dbReference>